<dbReference type="AlphaFoldDB" id="A0A0L9TJE2"/>
<evidence type="ECO:0000256" key="1">
    <source>
        <dbReference type="ARBA" id="ARBA00004123"/>
    </source>
</evidence>
<evidence type="ECO:0000256" key="2">
    <source>
        <dbReference type="ARBA" id="ARBA00004496"/>
    </source>
</evidence>
<evidence type="ECO:0000313" key="6">
    <source>
        <dbReference type="EMBL" id="KOM30259.1"/>
    </source>
</evidence>
<sequence length="477" mass="54082">MVTTVRPLDYESKEAETTFRTMSFNKCRNLDDLYKPDELDEVITENTSSKRKKAGNLKLQTTFSFKYLLSDNSHSNEEVDGLLFNKHGPPFVFPESEILFSSKPVGELDVAAIKLQKVYKGYRTRRNLADCAVVCEELWWRALDFAALSRCSPSKYDSGKSESASSKWARARIMAAKIDPRHRYGHNLHLYYDVWFHSQSTQPFFYWLDVGDGKEVNHEECLRSELNKQCIKYLGPKEREAYEVVIERGRLVYKRSQNLVHTEEGSKWIFVLSSSRVLYVGEKKKGQFQHSSFLAGGATIASGRLVAQHGVIDAIWPYSGHYRPTMKNFMEFIGFLMEHDVDLTNVKKYAIDDDIPPSKPADEELQFESKMASSSGFTIAKSSSEENIGQSGSTNMQTSTVKERKPLSRKWTTGAGPRIGCVREYPAKLQVKALEQLNISPRVNHGKVAAKAPIPSPRPSPKIHLSPRLVHMSIPSP</sequence>
<evidence type="ECO:0008006" key="8">
    <source>
        <dbReference type="Google" id="ProtNLM"/>
    </source>
</evidence>
<dbReference type="EMBL" id="KQ258624">
    <property type="protein sequence ID" value="KOM30259.1"/>
    <property type="molecule type" value="Genomic_DNA"/>
</dbReference>
<dbReference type="OMA" id="DVWFHSQ"/>
<dbReference type="InterPro" id="IPR044159">
    <property type="entry name" value="IQM"/>
</dbReference>
<dbReference type="PANTHER" id="PTHR31250:SF64">
    <property type="entry name" value="CALMODULIN-BINDING FAMILY PROTEIN"/>
    <property type="match status" value="1"/>
</dbReference>
<evidence type="ECO:0000256" key="3">
    <source>
        <dbReference type="ARBA" id="ARBA00022490"/>
    </source>
</evidence>
<keyword evidence="4" id="KW-0539">Nucleus</keyword>
<protein>
    <recommendedName>
        <fullName evidence="8">Calmodulin-binding family protein</fullName>
    </recommendedName>
</protein>
<feature type="compositionally biased region" description="Polar residues" evidence="5">
    <location>
        <begin position="376"/>
        <end position="400"/>
    </location>
</feature>
<accession>A0A0L9TJE2</accession>
<organism evidence="6 7">
    <name type="scientific">Phaseolus angularis</name>
    <name type="common">Azuki bean</name>
    <name type="synonym">Vigna angularis</name>
    <dbReference type="NCBI Taxonomy" id="3914"/>
    <lineage>
        <taxon>Eukaryota</taxon>
        <taxon>Viridiplantae</taxon>
        <taxon>Streptophyta</taxon>
        <taxon>Embryophyta</taxon>
        <taxon>Tracheophyta</taxon>
        <taxon>Spermatophyta</taxon>
        <taxon>Magnoliopsida</taxon>
        <taxon>eudicotyledons</taxon>
        <taxon>Gunneridae</taxon>
        <taxon>Pentapetalae</taxon>
        <taxon>rosids</taxon>
        <taxon>fabids</taxon>
        <taxon>Fabales</taxon>
        <taxon>Fabaceae</taxon>
        <taxon>Papilionoideae</taxon>
        <taxon>50 kb inversion clade</taxon>
        <taxon>NPAAA clade</taxon>
        <taxon>indigoferoid/millettioid clade</taxon>
        <taxon>Phaseoleae</taxon>
        <taxon>Vigna</taxon>
    </lineage>
</organism>
<gene>
    <name evidence="6" type="ORF">LR48_Vigan1082s003100</name>
</gene>
<feature type="region of interest" description="Disordered" evidence="5">
    <location>
        <begin position="376"/>
        <end position="412"/>
    </location>
</feature>
<evidence type="ECO:0000256" key="4">
    <source>
        <dbReference type="ARBA" id="ARBA00023242"/>
    </source>
</evidence>
<keyword evidence="3" id="KW-0963">Cytoplasm</keyword>
<dbReference type="PANTHER" id="PTHR31250">
    <property type="entry name" value="IQ DOMAIN-CONTAINING PROTEIN IQM3"/>
    <property type="match status" value="1"/>
</dbReference>
<dbReference type="Proteomes" id="UP000053144">
    <property type="component" value="Unassembled WGS sequence"/>
</dbReference>
<proteinExistence type="predicted"/>
<dbReference type="Gramene" id="KOM30259">
    <property type="protein sequence ID" value="KOM30259"/>
    <property type="gene ID" value="LR48_Vigan1082s003100"/>
</dbReference>
<dbReference type="PROSITE" id="PS50096">
    <property type="entry name" value="IQ"/>
    <property type="match status" value="1"/>
</dbReference>
<evidence type="ECO:0000256" key="5">
    <source>
        <dbReference type="SAM" id="MobiDB-lite"/>
    </source>
</evidence>
<feature type="region of interest" description="Disordered" evidence="5">
    <location>
        <begin position="449"/>
        <end position="477"/>
    </location>
</feature>
<name>A0A0L9TJE2_PHAAN</name>
<comment type="subcellular location">
    <subcellularLocation>
        <location evidence="2">Cytoplasm</location>
    </subcellularLocation>
    <subcellularLocation>
        <location evidence="1">Nucleus</location>
    </subcellularLocation>
</comment>
<evidence type="ECO:0000313" key="7">
    <source>
        <dbReference type="Proteomes" id="UP000053144"/>
    </source>
</evidence>
<dbReference type="GO" id="GO:0005634">
    <property type="term" value="C:nucleus"/>
    <property type="evidence" value="ECO:0007669"/>
    <property type="project" value="UniProtKB-SubCell"/>
</dbReference>
<reference evidence="7" key="1">
    <citation type="journal article" date="2015" name="Proc. Natl. Acad. Sci. U.S.A.">
        <title>Genome sequencing of adzuki bean (Vigna angularis) provides insight into high starch and low fat accumulation and domestication.</title>
        <authorList>
            <person name="Yang K."/>
            <person name="Tian Z."/>
            <person name="Chen C."/>
            <person name="Luo L."/>
            <person name="Zhao B."/>
            <person name="Wang Z."/>
            <person name="Yu L."/>
            <person name="Li Y."/>
            <person name="Sun Y."/>
            <person name="Li W."/>
            <person name="Chen Y."/>
            <person name="Li Y."/>
            <person name="Zhang Y."/>
            <person name="Ai D."/>
            <person name="Zhao J."/>
            <person name="Shang C."/>
            <person name="Ma Y."/>
            <person name="Wu B."/>
            <person name="Wang M."/>
            <person name="Gao L."/>
            <person name="Sun D."/>
            <person name="Zhang P."/>
            <person name="Guo F."/>
            <person name="Wang W."/>
            <person name="Li Y."/>
            <person name="Wang J."/>
            <person name="Varshney R.K."/>
            <person name="Wang J."/>
            <person name="Ling H.Q."/>
            <person name="Wan P."/>
        </authorList>
    </citation>
    <scope>NUCLEOTIDE SEQUENCE</scope>
    <source>
        <strain evidence="7">cv. Jingnong 6</strain>
    </source>
</reference>
<dbReference type="GO" id="GO:0005737">
    <property type="term" value="C:cytoplasm"/>
    <property type="evidence" value="ECO:0007669"/>
    <property type="project" value="UniProtKB-SubCell"/>
</dbReference>